<keyword evidence="2 9" id="KW-0963">Cytoplasm</keyword>
<dbReference type="GO" id="GO:0005829">
    <property type="term" value="C:cytosol"/>
    <property type="evidence" value="ECO:0007669"/>
    <property type="project" value="TreeGrafter"/>
</dbReference>
<feature type="region of interest" description="Disordered" evidence="11">
    <location>
        <begin position="1"/>
        <end position="27"/>
    </location>
</feature>
<dbReference type="Pfam" id="PF13603">
    <property type="entry name" value="tRNA-synt_1_2"/>
    <property type="match status" value="1"/>
</dbReference>
<evidence type="ECO:0000256" key="7">
    <source>
        <dbReference type="ARBA" id="ARBA00023146"/>
    </source>
</evidence>
<dbReference type="EMBL" id="LAQT01000032">
    <property type="protein sequence ID" value="KPC50091.1"/>
    <property type="molecule type" value="Genomic_DNA"/>
</dbReference>
<feature type="domain" description="Leucyl-tRNA synthetase editing" evidence="15">
    <location>
        <begin position="221"/>
        <end position="413"/>
    </location>
</feature>
<evidence type="ECO:0000259" key="13">
    <source>
        <dbReference type="Pfam" id="PF08264"/>
    </source>
</evidence>
<dbReference type="NCBIfam" id="TIGR00396">
    <property type="entry name" value="leuS_bact"/>
    <property type="match status" value="1"/>
</dbReference>
<dbReference type="InterPro" id="IPR025709">
    <property type="entry name" value="Leu_tRNA-synth_edit"/>
</dbReference>
<dbReference type="GO" id="GO:0006429">
    <property type="term" value="P:leucyl-tRNA aminoacylation"/>
    <property type="evidence" value="ECO:0007669"/>
    <property type="project" value="UniProtKB-UniRule"/>
</dbReference>
<dbReference type="InterPro" id="IPR014729">
    <property type="entry name" value="Rossmann-like_a/b/a_fold"/>
</dbReference>
<dbReference type="Gene3D" id="2.20.28.290">
    <property type="match status" value="1"/>
</dbReference>
<evidence type="ECO:0000256" key="5">
    <source>
        <dbReference type="ARBA" id="ARBA00022840"/>
    </source>
</evidence>
<feature type="domain" description="Methionyl/Leucyl tRNA synthetase" evidence="14">
    <location>
        <begin position="39"/>
        <end position="172"/>
    </location>
</feature>
<keyword evidence="7 9" id="KW-0030">Aminoacyl-tRNA synthetase</keyword>
<feature type="domain" description="Methionyl/Valyl/Leucyl/Isoleucyl-tRNA synthetase anticodon-binding" evidence="13">
    <location>
        <begin position="716"/>
        <end position="834"/>
    </location>
</feature>
<dbReference type="PANTHER" id="PTHR43740:SF2">
    <property type="entry name" value="LEUCINE--TRNA LIGASE, MITOCHONDRIAL"/>
    <property type="match status" value="1"/>
</dbReference>
<dbReference type="PANTHER" id="PTHR43740">
    <property type="entry name" value="LEUCYL-TRNA SYNTHETASE"/>
    <property type="match status" value="1"/>
</dbReference>
<dbReference type="GO" id="GO:0005524">
    <property type="term" value="F:ATP binding"/>
    <property type="evidence" value="ECO:0007669"/>
    <property type="project" value="UniProtKB-UniRule"/>
</dbReference>
<keyword evidence="17" id="KW-1185">Reference proteome</keyword>
<dbReference type="AlphaFoldDB" id="A0A0N0XGH5"/>
<dbReference type="FunFam" id="3.40.50.620:FF:000124">
    <property type="entry name" value="Leucine--tRNA ligase"/>
    <property type="match status" value="1"/>
</dbReference>
<evidence type="ECO:0000256" key="11">
    <source>
        <dbReference type="SAM" id="MobiDB-lite"/>
    </source>
</evidence>
<keyword evidence="4 9" id="KW-0547">Nucleotide-binding</keyword>
<dbReference type="GO" id="GO:0002161">
    <property type="term" value="F:aminoacyl-tRNA deacylase activity"/>
    <property type="evidence" value="ECO:0007669"/>
    <property type="project" value="InterPro"/>
</dbReference>
<dbReference type="InterPro" id="IPR002300">
    <property type="entry name" value="aa-tRNA-synth_Ia"/>
</dbReference>
<dbReference type="CDD" id="cd07958">
    <property type="entry name" value="Anticodon_Ia_Leu_BEm"/>
    <property type="match status" value="1"/>
</dbReference>
<evidence type="ECO:0000313" key="16">
    <source>
        <dbReference type="EMBL" id="KPC50091.1"/>
    </source>
</evidence>
<dbReference type="CDD" id="cd00812">
    <property type="entry name" value="LeuRS_core"/>
    <property type="match status" value="1"/>
</dbReference>
<dbReference type="InterPro" id="IPR009080">
    <property type="entry name" value="tRNAsynth_Ia_anticodon-bd"/>
</dbReference>
<dbReference type="SUPFAM" id="SSF52374">
    <property type="entry name" value="Nucleotidylyl transferase"/>
    <property type="match status" value="1"/>
</dbReference>
<keyword evidence="5 9" id="KW-0067">ATP-binding</keyword>
<dbReference type="SUPFAM" id="SSF50677">
    <property type="entry name" value="ValRS/IleRS/LeuRS editing domain"/>
    <property type="match status" value="1"/>
</dbReference>
<keyword evidence="3 9" id="KW-0436">Ligase</keyword>
<feature type="binding site" evidence="9">
    <location>
        <position position="634"/>
    </location>
    <ligand>
        <name>ATP</name>
        <dbReference type="ChEBI" id="CHEBI:30616"/>
    </ligand>
</feature>
<evidence type="ECO:0000256" key="9">
    <source>
        <dbReference type="HAMAP-Rule" id="MF_00049"/>
    </source>
</evidence>
<dbReference type="SUPFAM" id="SSF47323">
    <property type="entry name" value="Anticodon-binding domain of a subclass of class I aminoacyl-tRNA synthetases"/>
    <property type="match status" value="1"/>
</dbReference>
<dbReference type="STRING" id="857265.WG78_18530"/>
<dbReference type="FunFam" id="3.10.20.590:FF:000001">
    <property type="entry name" value="Leucine--tRNA ligase"/>
    <property type="match status" value="1"/>
</dbReference>
<comment type="similarity">
    <text evidence="1 9 10">Belongs to the class-I aminoacyl-tRNA synthetase family.</text>
</comment>
<comment type="subcellular location">
    <subcellularLocation>
        <location evidence="9">Cytoplasm</location>
    </subcellularLocation>
</comment>
<dbReference type="GO" id="GO:0004823">
    <property type="term" value="F:leucine-tRNA ligase activity"/>
    <property type="evidence" value="ECO:0007669"/>
    <property type="project" value="UniProtKB-UniRule"/>
</dbReference>
<dbReference type="InterPro" id="IPR015413">
    <property type="entry name" value="Methionyl/Leucyl_tRNA_Synth"/>
</dbReference>
<dbReference type="HAMAP" id="MF_00049_B">
    <property type="entry name" value="Leu_tRNA_synth_B"/>
    <property type="match status" value="1"/>
</dbReference>
<dbReference type="FunFam" id="3.40.50.620:FF:000003">
    <property type="entry name" value="Leucine--tRNA ligase"/>
    <property type="match status" value="1"/>
</dbReference>
<feature type="domain" description="Aminoacyl-tRNA synthetase class Ia" evidence="12">
    <location>
        <begin position="630"/>
        <end position="670"/>
    </location>
</feature>
<evidence type="ECO:0000256" key="10">
    <source>
        <dbReference type="RuleBase" id="RU363035"/>
    </source>
</evidence>
<evidence type="ECO:0000259" key="12">
    <source>
        <dbReference type="Pfam" id="PF00133"/>
    </source>
</evidence>
<dbReference type="Gene3D" id="3.10.20.590">
    <property type="match status" value="1"/>
</dbReference>
<evidence type="ECO:0000256" key="4">
    <source>
        <dbReference type="ARBA" id="ARBA00022741"/>
    </source>
</evidence>
<accession>A0A0N0XGH5</accession>
<dbReference type="Pfam" id="PF08264">
    <property type="entry name" value="Anticodon_1"/>
    <property type="match status" value="1"/>
</dbReference>
<dbReference type="InterPro" id="IPR002302">
    <property type="entry name" value="Leu-tRNA-ligase"/>
</dbReference>
<dbReference type="OrthoDB" id="9810365at2"/>
<dbReference type="FunFam" id="2.20.28.290:FF:000001">
    <property type="entry name" value="Leucine--tRNA ligase"/>
    <property type="match status" value="1"/>
</dbReference>
<name>A0A0N0XGH5_9NEIS</name>
<comment type="caution">
    <text evidence="16">The sequence shown here is derived from an EMBL/GenBank/DDBJ whole genome shotgun (WGS) entry which is preliminary data.</text>
</comment>
<gene>
    <name evidence="9 16" type="primary">leuS</name>
    <name evidence="16" type="ORF">WG78_18530</name>
</gene>
<dbReference type="RefSeq" id="WP_053939296.1">
    <property type="nucleotide sequence ID" value="NZ_LAQT01000032.1"/>
</dbReference>
<dbReference type="InterPro" id="IPR009008">
    <property type="entry name" value="Val/Leu/Ile-tRNA-synth_edit"/>
</dbReference>
<dbReference type="InterPro" id="IPR013155">
    <property type="entry name" value="M/V/L/I-tRNA-synth_anticd-bd"/>
</dbReference>
<organism evidence="16 17">
    <name type="scientific">Amantichitinum ursilacus</name>
    <dbReference type="NCBI Taxonomy" id="857265"/>
    <lineage>
        <taxon>Bacteria</taxon>
        <taxon>Pseudomonadati</taxon>
        <taxon>Pseudomonadota</taxon>
        <taxon>Betaproteobacteria</taxon>
        <taxon>Neisseriales</taxon>
        <taxon>Chitinibacteraceae</taxon>
        <taxon>Amantichitinum</taxon>
    </lineage>
</organism>
<dbReference type="PRINTS" id="PR00985">
    <property type="entry name" value="TRNASYNTHLEU"/>
</dbReference>
<dbReference type="Gene3D" id="3.90.740.10">
    <property type="entry name" value="Valyl/Leucyl/Isoleucyl-tRNA synthetase, editing domain"/>
    <property type="match status" value="1"/>
</dbReference>
<evidence type="ECO:0000256" key="6">
    <source>
        <dbReference type="ARBA" id="ARBA00022917"/>
    </source>
</evidence>
<dbReference type="InterPro" id="IPR001412">
    <property type="entry name" value="aa-tRNA-synth_I_CS"/>
</dbReference>
<evidence type="ECO:0000256" key="1">
    <source>
        <dbReference type="ARBA" id="ARBA00005594"/>
    </source>
</evidence>
<dbReference type="Pfam" id="PF00133">
    <property type="entry name" value="tRNA-synt_1"/>
    <property type="match status" value="2"/>
</dbReference>
<feature type="short sequence motif" description="'HIGH' region" evidence="9">
    <location>
        <begin position="42"/>
        <end position="52"/>
    </location>
</feature>
<evidence type="ECO:0000313" key="17">
    <source>
        <dbReference type="Proteomes" id="UP000037939"/>
    </source>
</evidence>
<evidence type="ECO:0000259" key="14">
    <source>
        <dbReference type="Pfam" id="PF09334"/>
    </source>
</evidence>
<feature type="short sequence motif" description="'KMSKS' region" evidence="9">
    <location>
        <begin position="631"/>
        <end position="635"/>
    </location>
</feature>
<protein>
    <recommendedName>
        <fullName evidence="9">Leucine--tRNA ligase</fullName>
        <ecNumber evidence="9">6.1.1.4</ecNumber>
    </recommendedName>
    <alternativeName>
        <fullName evidence="9">Leucyl-tRNA synthetase</fullName>
        <shortName evidence="9">LeuRS</shortName>
    </alternativeName>
</protein>
<dbReference type="Pfam" id="PF09334">
    <property type="entry name" value="tRNA-synt_1g"/>
    <property type="match status" value="1"/>
</dbReference>
<evidence type="ECO:0000259" key="15">
    <source>
        <dbReference type="Pfam" id="PF13603"/>
    </source>
</evidence>
<feature type="domain" description="Aminoacyl-tRNA synthetase class Ia" evidence="12">
    <location>
        <begin position="427"/>
        <end position="581"/>
    </location>
</feature>
<dbReference type="Gene3D" id="1.10.730.10">
    <property type="entry name" value="Isoleucyl-tRNA Synthetase, Domain 1"/>
    <property type="match status" value="1"/>
</dbReference>
<reference evidence="16 17" key="1">
    <citation type="submission" date="2015-07" db="EMBL/GenBank/DDBJ databases">
        <title>Draft genome sequence of the Amantichitinum ursilacus IGB-41, a new chitin-degrading bacterium.</title>
        <authorList>
            <person name="Kirstahler P."/>
            <person name="Guenther M."/>
            <person name="Grumaz C."/>
            <person name="Rupp S."/>
            <person name="Zibek S."/>
            <person name="Sohn K."/>
        </authorList>
    </citation>
    <scope>NUCLEOTIDE SEQUENCE [LARGE SCALE GENOMIC DNA]</scope>
    <source>
        <strain evidence="16 17">IGB-41</strain>
    </source>
</reference>
<dbReference type="PATRIC" id="fig|857265.3.peg.3792"/>
<keyword evidence="6 9" id="KW-0648">Protein biosynthesis</keyword>
<evidence type="ECO:0000256" key="3">
    <source>
        <dbReference type="ARBA" id="ARBA00022598"/>
    </source>
</evidence>
<dbReference type="FunFam" id="1.10.730.10:FF:000003">
    <property type="entry name" value="Leucine--tRNA ligase"/>
    <property type="match status" value="1"/>
</dbReference>
<dbReference type="Gene3D" id="3.40.50.620">
    <property type="entry name" value="HUPs"/>
    <property type="match status" value="2"/>
</dbReference>
<dbReference type="EC" id="6.1.1.4" evidence="9"/>
<dbReference type="FunFam" id="3.90.740.10:FF:000012">
    <property type="entry name" value="Leucine--tRNA ligase"/>
    <property type="match status" value="1"/>
</dbReference>
<evidence type="ECO:0000256" key="2">
    <source>
        <dbReference type="ARBA" id="ARBA00022490"/>
    </source>
</evidence>
<comment type="catalytic activity">
    <reaction evidence="8 9">
        <text>tRNA(Leu) + L-leucine + ATP = L-leucyl-tRNA(Leu) + AMP + diphosphate</text>
        <dbReference type="Rhea" id="RHEA:11688"/>
        <dbReference type="Rhea" id="RHEA-COMP:9613"/>
        <dbReference type="Rhea" id="RHEA-COMP:9622"/>
        <dbReference type="ChEBI" id="CHEBI:30616"/>
        <dbReference type="ChEBI" id="CHEBI:33019"/>
        <dbReference type="ChEBI" id="CHEBI:57427"/>
        <dbReference type="ChEBI" id="CHEBI:78442"/>
        <dbReference type="ChEBI" id="CHEBI:78494"/>
        <dbReference type="ChEBI" id="CHEBI:456215"/>
        <dbReference type="EC" id="6.1.1.4"/>
    </reaction>
</comment>
<sequence>MQEQYNPAEVEAAAQREWEQHQTDRSLEDTSKPKYYCLSMFPYPSGKLHMGHVRNYTIGDVLSRYMRMNGYNVLQPMGWDAFGMPAENAAIKNGAPPAAWTYENIDYMKKQLKSLGLAIDWEREIATCKPDYYRWEQWLFTRLFKKGVVYKKTGVVNWDPVDNTVLANEQVENGRGWRSGALVEKREIPMYYFRITDYADQLLQDLDQLDGWPEQVKTMQRNWIGKSFGAEVAFDYDVDSVGEAGQLKVYTTRPDTLMGATYVAIAAEHPLATLAAQKNPALNDFIAECKSGSVAEADVATMEKKGQPTGQFVVHPLTGAKLPVWIANYVLWGYGEGAVMAVPAHDERDFEFANKYTLPIVQVYAPKAGDQAYDSTQWQDWYGNKDDSLVTTNSGKYDGLSYQAAFDAVVADLANNTHGTKRTQYRLRDWGISRQRYWGCPIPIVHCADCGDVPVPEDQLPVVLPENVVPDGRGNPLAKMPEFYETTCPTCGKPARRETDTMDTFVESSWYYARYTSPDAQTGMVDERAKYWLDVDQYIGGIEHAILHLLYARFFHKLMRDEGLIHTDEPFRNLLTQGMVVCETFYREHADGKKDWFNIVDLDLERDAKGRITSAVAKADGLPVTIGGVEKMSKSKGNGVDPQALIEKYGADTARLFMMFAAPPEQSLEWSDAGVEGANRFLRRLWRMVHEHVAQGAVAAYASGELSAELKALRFALHSTIQKVSDDFGRRKQFNTAIAAVMELLNTLAKAPVADTAGRAVAQEVLETAVKILAPIVPHATNALWDALKPGSRLAEQSWPKADASALVQDEIDMVVQVNGKLRSTIRVSKDASKASIEALALADENVQRFVEGTPKKVIVVPGRLVNIVA</sequence>
<dbReference type="PROSITE" id="PS00178">
    <property type="entry name" value="AA_TRNA_LIGASE_I"/>
    <property type="match status" value="1"/>
</dbReference>
<dbReference type="Proteomes" id="UP000037939">
    <property type="component" value="Unassembled WGS sequence"/>
</dbReference>
<proteinExistence type="inferred from homology"/>
<feature type="compositionally biased region" description="Basic and acidic residues" evidence="11">
    <location>
        <begin position="14"/>
        <end position="27"/>
    </location>
</feature>
<evidence type="ECO:0000256" key="8">
    <source>
        <dbReference type="ARBA" id="ARBA00047469"/>
    </source>
</evidence>